<keyword evidence="3 6" id="KW-1133">Transmembrane helix</keyword>
<name>A0A6C0QNJ7_9BACL</name>
<dbReference type="AlphaFoldDB" id="A0A6C0QNJ7"/>
<evidence type="ECO:0000256" key="1">
    <source>
        <dbReference type="ARBA" id="ARBA00004141"/>
    </source>
</evidence>
<evidence type="ECO:0000256" key="2">
    <source>
        <dbReference type="ARBA" id="ARBA00022692"/>
    </source>
</evidence>
<sequence length="136" mass="14690">MEKVLKPAVAAGGGAVSYLFGGWGAALDILLFCVIVDYITGMISAFLEGTLVSKAGYIGIARKITIFILVVISHKIDIYLGQSPFLRDAVVIFYIFNEMVSILENCGRIGVPIPPFLKEAIAVLKGKSEKEKGDKH</sequence>
<comment type="subcellular location">
    <subcellularLocation>
        <location evidence="1">Membrane</location>
        <topology evidence="1">Multi-pass membrane protein</topology>
    </subcellularLocation>
</comment>
<keyword evidence="2 6" id="KW-0812">Transmembrane</keyword>
<evidence type="ECO:0000313" key="7">
    <source>
        <dbReference type="EMBL" id="QHZ50325.1"/>
    </source>
</evidence>
<feature type="transmembrane region" description="Helical" evidence="6">
    <location>
        <begin position="20"/>
        <end position="39"/>
    </location>
</feature>
<dbReference type="EMBL" id="CP019717">
    <property type="protein sequence ID" value="QHZ50325.1"/>
    <property type="molecule type" value="Genomic_DNA"/>
</dbReference>
<dbReference type="NCBIfam" id="TIGR01593">
    <property type="entry name" value="holin_tox_secr"/>
    <property type="match status" value="1"/>
</dbReference>
<proteinExistence type="inferred from homology"/>
<comment type="similarity">
    <text evidence="5">Belongs to the bacteriophage holin family. Cp-1 holin subfamily.</text>
</comment>
<evidence type="ECO:0000256" key="6">
    <source>
        <dbReference type="SAM" id="Phobius"/>
    </source>
</evidence>
<evidence type="ECO:0000256" key="3">
    <source>
        <dbReference type="ARBA" id="ARBA00022989"/>
    </source>
</evidence>
<dbReference type="Proteomes" id="UP000464330">
    <property type="component" value="Chromosome"/>
</dbReference>
<dbReference type="Pfam" id="PF05105">
    <property type="entry name" value="Phage_holin_4_1"/>
    <property type="match status" value="1"/>
</dbReference>
<reference evidence="7 8" key="1">
    <citation type="journal article" date="2020" name="Int. J. Med. Microbiol.">
        <title>Discovery of Paenibacillus larvae ERIC V: Phenotypic and genomic comparison to genotypes ERIC I-IV reveal different inventories of virulence factors which correlate with epidemiological prevalences of American Foulbrood.</title>
        <authorList>
            <person name="Beims H."/>
            <person name="Bunk B."/>
            <person name="Erler S."/>
            <person name="Mohr K.I."/>
            <person name="Sproer C."/>
            <person name="Pradella S."/>
            <person name="Gunther G."/>
            <person name="Rohde M."/>
            <person name="von der Ohe W."/>
            <person name="Steinert M."/>
        </authorList>
    </citation>
    <scope>NUCLEOTIDE SEQUENCE [LARGE SCALE GENOMIC DNA]</scope>
    <source>
        <strain evidence="7">Eric_V</strain>
    </source>
</reference>
<dbReference type="RefSeq" id="WP_023484502.1">
    <property type="nucleotide sequence ID" value="NZ_CP019651.1"/>
</dbReference>
<protein>
    <submittedName>
        <fullName evidence="7">Toxin secretion/phage lysis holin</fullName>
    </submittedName>
</protein>
<gene>
    <name evidence="7" type="ORF">ERICV_01152</name>
</gene>
<keyword evidence="4 6" id="KW-0472">Membrane</keyword>
<evidence type="ECO:0000313" key="8">
    <source>
        <dbReference type="Proteomes" id="UP000464330"/>
    </source>
</evidence>
<accession>A0A6C0QNJ7</accession>
<dbReference type="GO" id="GO:0016020">
    <property type="term" value="C:membrane"/>
    <property type="evidence" value="ECO:0007669"/>
    <property type="project" value="UniProtKB-SubCell"/>
</dbReference>
<dbReference type="InterPro" id="IPR006480">
    <property type="entry name" value="Phage_holin_4_1"/>
</dbReference>
<organism evidence="7 8">
    <name type="scientific">Paenibacillus larvae subsp. larvae</name>
    <dbReference type="NCBI Taxonomy" id="147375"/>
    <lineage>
        <taxon>Bacteria</taxon>
        <taxon>Bacillati</taxon>
        <taxon>Bacillota</taxon>
        <taxon>Bacilli</taxon>
        <taxon>Bacillales</taxon>
        <taxon>Paenibacillaceae</taxon>
        <taxon>Paenibacillus</taxon>
    </lineage>
</organism>
<evidence type="ECO:0000256" key="5">
    <source>
        <dbReference type="ARBA" id="ARBA00023600"/>
    </source>
</evidence>
<evidence type="ECO:0000256" key="4">
    <source>
        <dbReference type="ARBA" id="ARBA00023136"/>
    </source>
</evidence>